<feature type="domain" description="Non-reducing end beta-L-arabinofuranosidase-like GH127 catalytic" evidence="1">
    <location>
        <begin position="92"/>
        <end position="384"/>
    </location>
</feature>
<dbReference type="RefSeq" id="WP_160558961.1">
    <property type="nucleotide sequence ID" value="NZ_QZDT01000004.1"/>
</dbReference>
<dbReference type="InterPro" id="IPR012878">
    <property type="entry name" value="Beta-AFase-like_GH127_cat"/>
</dbReference>
<gene>
    <name evidence="3" type="ORF">D5281_04580</name>
</gene>
<accession>A0A9X5GRB6</accession>
<comment type="caution">
    <text evidence="3">The sequence shown here is derived from an EMBL/GenBank/DDBJ whole genome shotgun (WGS) entry which is preliminary data.</text>
</comment>
<dbReference type="Pfam" id="PF07944">
    <property type="entry name" value="Beta-AFase-like_GH127_cat"/>
    <property type="match status" value="1"/>
</dbReference>
<evidence type="ECO:0008006" key="5">
    <source>
        <dbReference type="Google" id="ProtNLM"/>
    </source>
</evidence>
<evidence type="ECO:0000313" key="3">
    <source>
        <dbReference type="EMBL" id="NBJ91885.1"/>
    </source>
</evidence>
<dbReference type="EMBL" id="QZDT01000004">
    <property type="protein sequence ID" value="NBJ91885.1"/>
    <property type="molecule type" value="Genomic_DNA"/>
</dbReference>
<proteinExistence type="predicted"/>
<protein>
    <recommendedName>
        <fullName evidence="5">DUF1680 family protein</fullName>
    </recommendedName>
</protein>
<dbReference type="PANTHER" id="PTHR31151">
    <property type="entry name" value="PROLINE-TRNA LIGASE (DUF1680)"/>
    <property type="match status" value="1"/>
</dbReference>
<dbReference type="InterPro" id="IPR049046">
    <property type="entry name" value="Beta-AFase-like_GH127_middle"/>
</dbReference>
<dbReference type="GO" id="GO:0005975">
    <property type="term" value="P:carbohydrate metabolic process"/>
    <property type="evidence" value="ECO:0007669"/>
    <property type="project" value="InterPro"/>
</dbReference>
<sequence>MKKYSRIPITEVKPTGWLYEQLKIQMNGLSGKLYDIWDSVGCYSGWLGGTGESWERAPYYLDGLLPLSYYLDDRKHWEICMKFVEWTLGSQDETGNFGPLSTWNEQWSRYVMLKVLIQYEEITEDKRVVPFVRNYLQYMARLVKTTKLQSWSKARVPDLLYVGKWLYEKTNDTQILEWLKEIDQNGYDWSDYLKDLPFPRPAKDYINWDIIKHLSKDIISNISPYHETHIVNVTMGFKHPALKAVLYNDQEYARIAKEGIKEVIHKHGVVSGCINGDEHLAGSHPSQGSELCSVVEYMFSLQSLIEVFGDAWYGDLMERLAYNALPATITEDFMEHQYLQQANQIMADDRKRPWFNNDEDSTVFGLEPNFGCCTANMHQGWPKFVHSLWLREGESTLVNMVLAPSTIDTTLCSERVILTLHTKYPFRDRLLYRFQQAPAQPIAVKIRIPSWCKRPQIICKGAKLTWQDEGRFILVEKAFREGEQIQVRLEMKEFASFWHQGTLAVERGPLVYGLDMKERWEIKKEVAGVKDYYVFPESPWNYALNSALPCQLEEQELTDIPFSKKQPPVRLKVEACQVEEWTQKNGDAREIPQSPIMGDREKKMISLIPFGCTKLRISQFPYYE</sequence>
<dbReference type="SUPFAM" id="SSF48208">
    <property type="entry name" value="Six-hairpin glycosidases"/>
    <property type="match status" value="1"/>
</dbReference>
<keyword evidence="4" id="KW-1185">Reference proteome</keyword>
<dbReference type="AlphaFoldDB" id="A0A9X5GRB6"/>
<dbReference type="PANTHER" id="PTHR31151:SF0">
    <property type="entry name" value="PROLINE-TRNA LIGASE (DUF1680)"/>
    <property type="match status" value="1"/>
</dbReference>
<dbReference type="Pfam" id="PF20736">
    <property type="entry name" value="Glyco_hydro127M"/>
    <property type="match status" value="1"/>
</dbReference>
<name>A0A9X5GRB6_9FIRM</name>
<dbReference type="OrthoDB" id="9757939at2"/>
<dbReference type="Proteomes" id="UP001154420">
    <property type="component" value="Unassembled WGS sequence"/>
</dbReference>
<evidence type="ECO:0000259" key="1">
    <source>
        <dbReference type="Pfam" id="PF07944"/>
    </source>
</evidence>
<dbReference type="InterPro" id="IPR008928">
    <property type="entry name" value="6-hairpin_glycosidase_sf"/>
</dbReference>
<evidence type="ECO:0000313" key="4">
    <source>
        <dbReference type="Proteomes" id="UP001154420"/>
    </source>
</evidence>
<reference evidence="3" key="1">
    <citation type="submission" date="2018-09" db="EMBL/GenBank/DDBJ databases">
        <title>Murine metabolic-syndrome-specific gut microbial biobank.</title>
        <authorList>
            <person name="Liu C."/>
        </authorList>
    </citation>
    <scope>NUCLEOTIDE SEQUENCE</scope>
    <source>
        <strain evidence="3">D42-62</strain>
    </source>
</reference>
<organism evidence="3 4">
    <name type="scientific">Parablautia muri</name>
    <dbReference type="NCBI Taxonomy" id="2320879"/>
    <lineage>
        <taxon>Bacteria</taxon>
        <taxon>Bacillati</taxon>
        <taxon>Bacillota</taxon>
        <taxon>Clostridia</taxon>
        <taxon>Lachnospirales</taxon>
        <taxon>Lachnospiraceae</taxon>
        <taxon>Parablautia</taxon>
    </lineage>
</organism>
<evidence type="ECO:0000259" key="2">
    <source>
        <dbReference type="Pfam" id="PF20736"/>
    </source>
</evidence>
<feature type="domain" description="Non-reducing end beta-L-arabinofuranosidase-like GH127 middle" evidence="2">
    <location>
        <begin position="404"/>
        <end position="491"/>
    </location>
</feature>